<dbReference type="RefSeq" id="WP_413268571.1">
    <property type="nucleotide sequence ID" value="NZ_JBHFNQ010000007.1"/>
</dbReference>
<proteinExistence type="predicted"/>
<dbReference type="Proteomes" id="UP001576774">
    <property type="component" value="Unassembled WGS sequence"/>
</dbReference>
<comment type="caution">
    <text evidence="1">The sequence shown here is derived from an EMBL/GenBank/DDBJ whole genome shotgun (WGS) entry which is preliminary data.</text>
</comment>
<keyword evidence="2" id="KW-1185">Reference proteome</keyword>
<reference evidence="1 2" key="1">
    <citation type="submission" date="2024-09" db="EMBL/GenBank/DDBJ databases">
        <title>Floridaenema gen nov. (Aerosakkonemataceae, Aerosakkonematales ord. nov., Cyanobacteria) from benthic tropical and subtropical fresh waters, with the description of four new species.</title>
        <authorList>
            <person name="Moretto J.A."/>
            <person name="Berthold D.E."/>
            <person name="Lefler F.W."/>
            <person name="Huang I.-S."/>
            <person name="Laughinghouse H. IV."/>
        </authorList>
    </citation>
    <scope>NUCLEOTIDE SEQUENCE [LARGE SCALE GENOMIC DNA]</scope>
    <source>
        <strain evidence="1 2">BLCC-F46</strain>
    </source>
</reference>
<accession>A0ABV4WY02</accession>
<protein>
    <submittedName>
        <fullName evidence="1">Uncharacterized protein</fullName>
    </submittedName>
</protein>
<name>A0ABV4WY02_9CYAN</name>
<gene>
    <name evidence="1" type="ORF">ACE1CC_00785</name>
</gene>
<organism evidence="1 2">
    <name type="scientific">Floridaenema aerugineum BLCC-F46</name>
    <dbReference type="NCBI Taxonomy" id="3153654"/>
    <lineage>
        <taxon>Bacteria</taxon>
        <taxon>Bacillati</taxon>
        <taxon>Cyanobacteriota</taxon>
        <taxon>Cyanophyceae</taxon>
        <taxon>Oscillatoriophycideae</taxon>
        <taxon>Aerosakkonematales</taxon>
        <taxon>Aerosakkonemataceae</taxon>
        <taxon>Floridanema</taxon>
        <taxon>Floridanema aerugineum</taxon>
    </lineage>
</organism>
<sequence length="103" mass="11668">MAHIGAKIHPSCTYRHTDGTFMQQCENVAVLLNSDAMSSPSCDRRAPITAFLAPLIGIAWRCRESRFIGSSKQWYCPYKFTFYCWYNNQKSPSFCGNLTATEA</sequence>
<evidence type="ECO:0000313" key="2">
    <source>
        <dbReference type="Proteomes" id="UP001576774"/>
    </source>
</evidence>
<dbReference type="EMBL" id="JBHFNQ010000007">
    <property type="protein sequence ID" value="MFB2875405.1"/>
    <property type="molecule type" value="Genomic_DNA"/>
</dbReference>
<evidence type="ECO:0000313" key="1">
    <source>
        <dbReference type="EMBL" id="MFB2875405.1"/>
    </source>
</evidence>